<protein>
    <submittedName>
        <fullName evidence="2">Uncharacterized protein</fullName>
    </submittedName>
</protein>
<keyword evidence="1" id="KW-0472">Membrane</keyword>
<feature type="transmembrane region" description="Helical" evidence="1">
    <location>
        <begin position="230"/>
        <end position="251"/>
    </location>
</feature>
<keyword evidence="3" id="KW-1185">Reference proteome</keyword>
<feature type="transmembrane region" description="Helical" evidence="1">
    <location>
        <begin position="161"/>
        <end position="181"/>
    </location>
</feature>
<feature type="transmembrane region" description="Helical" evidence="1">
    <location>
        <begin position="193"/>
        <end position="218"/>
    </location>
</feature>
<dbReference type="PANTHER" id="PTHR36694">
    <property type="entry name" value="PASIFLORA 1, ISOFORM A-RELATED"/>
    <property type="match status" value="1"/>
</dbReference>
<evidence type="ECO:0000256" key="1">
    <source>
        <dbReference type="SAM" id="Phobius"/>
    </source>
</evidence>
<dbReference type="Proteomes" id="UP000827092">
    <property type="component" value="Unassembled WGS sequence"/>
</dbReference>
<dbReference type="PANTHER" id="PTHR36694:SF11">
    <property type="entry name" value="LP21121P-RELATED"/>
    <property type="match status" value="1"/>
</dbReference>
<dbReference type="AlphaFoldDB" id="A0AAV6VF59"/>
<gene>
    <name evidence="2" type="ORF">JTE90_013311</name>
</gene>
<comment type="caution">
    <text evidence="2">The sequence shown here is derived from an EMBL/GenBank/DDBJ whole genome shotgun (WGS) entry which is preliminary data.</text>
</comment>
<evidence type="ECO:0000313" key="2">
    <source>
        <dbReference type="EMBL" id="KAG8194570.1"/>
    </source>
</evidence>
<accession>A0AAV6VF59</accession>
<keyword evidence="1" id="KW-1133">Transmembrane helix</keyword>
<dbReference type="EMBL" id="JAFNEN010000102">
    <property type="protein sequence ID" value="KAG8194570.1"/>
    <property type="molecule type" value="Genomic_DNA"/>
</dbReference>
<sequence>MTDNKVCKDATDSDNIVTEKKPRIDVNPEEKLSNKANQIERETKILNKYVEAHQNKLSSNNETIYLNVELPPNHTEVESFRPIDAHSKTVENITSTEIIATRISSVESLDDSKKYSYCCTTLSESGIAAAKFSIFISIVLLLISAQRFFKSSEEEDNTTKMFLFSVCVYALCYLHCARKLIYGIEKEMRDKFLAWFGFSIVSIFLLFSGAICLVVSSWDELEEIQNEPIAGGHVIALAVLLVLIACALIYCTRIVLLVWKSLNVEENSPRNGSHVNFICHFCNSFNSFSRAVSH</sequence>
<proteinExistence type="predicted"/>
<keyword evidence="1" id="KW-0812">Transmembrane</keyword>
<organism evidence="2 3">
    <name type="scientific">Oedothorax gibbosus</name>
    <dbReference type="NCBI Taxonomy" id="931172"/>
    <lineage>
        <taxon>Eukaryota</taxon>
        <taxon>Metazoa</taxon>
        <taxon>Ecdysozoa</taxon>
        <taxon>Arthropoda</taxon>
        <taxon>Chelicerata</taxon>
        <taxon>Arachnida</taxon>
        <taxon>Araneae</taxon>
        <taxon>Araneomorphae</taxon>
        <taxon>Entelegynae</taxon>
        <taxon>Araneoidea</taxon>
        <taxon>Linyphiidae</taxon>
        <taxon>Erigoninae</taxon>
        <taxon>Oedothorax</taxon>
    </lineage>
</organism>
<name>A0AAV6VF59_9ARAC</name>
<reference evidence="2 3" key="1">
    <citation type="journal article" date="2022" name="Nat. Ecol. Evol.">
        <title>A masculinizing supergene underlies an exaggerated male reproductive morph in a spider.</title>
        <authorList>
            <person name="Hendrickx F."/>
            <person name="De Corte Z."/>
            <person name="Sonet G."/>
            <person name="Van Belleghem S.M."/>
            <person name="Kostlbacher S."/>
            <person name="Vangestel C."/>
        </authorList>
    </citation>
    <scope>NUCLEOTIDE SEQUENCE [LARGE SCALE GENOMIC DNA]</scope>
    <source>
        <strain evidence="2">W744_W776</strain>
    </source>
</reference>
<feature type="transmembrane region" description="Helical" evidence="1">
    <location>
        <begin position="132"/>
        <end position="149"/>
    </location>
</feature>
<evidence type="ECO:0000313" key="3">
    <source>
        <dbReference type="Proteomes" id="UP000827092"/>
    </source>
</evidence>